<dbReference type="RefSeq" id="WP_012621817.1">
    <property type="nucleotide sequence ID" value="NZ_CBCRUP010000085.1"/>
</dbReference>
<dbReference type="KEGG" id="hpak:JT17_00590"/>
<dbReference type="Proteomes" id="UP001148834">
    <property type="component" value="Unassembled WGS sequence"/>
</dbReference>
<name>A0A084EYU0_GLAPU</name>
<sequence>MQTEKRSRGRPKSGLTLQELQARSEAKRGVKLKGFKLHQETIELIERLAEQHGISQTQVIVQAVELFNQKGA</sequence>
<dbReference type="OMA" id="QSYKLHE"/>
<dbReference type="EMBL" id="CP121769">
    <property type="protein sequence ID" value="WGE08982.1"/>
    <property type="molecule type" value="Genomic_DNA"/>
</dbReference>
<dbReference type="OrthoDB" id="6649590at2"/>
<dbReference type="Proteomes" id="UP000509790">
    <property type="component" value="Chromosome"/>
</dbReference>
<dbReference type="AlphaFoldDB" id="A0A084EYU0"/>
<evidence type="ECO:0000313" key="2">
    <source>
        <dbReference type="EMBL" id="QKY73296.1"/>
    </source>
</evidence>
<organism evidence="1 6">
    <name type="scientific">Glaesserella parasuis</name>
    <name type="common">Haemophilus parasuis</name>
    <dbReference type="NCBI Taxonomy" id="738"/>
    <lineage>
        <taxon>Bacteria</taxon>
        <taxon>Pseudomonadati</taxon>
        <taxon>Pseudomonadota</taxon>
        <taxon>Gammaproteobacteria</taxon>
        <taxon>Pasteurellales</taxon>
        <taxon>Pasteurellaceae</taxon>
        <taxon>Glaesserella</taxon>
    </lineage>
</organism>
<proteinExistence type="predicted"/>
<dbReference type="Proteomes" id="UP001222296">
    <property type="component" value="Chromosome"/>
</dbReference>
<dbReference type="Proteomes" id="UP000662736">
    <property type="component" value="Chromosome"/>
</dbReference>
<dbReference type="KEGG" id="hpas:JL26_01075"/>
<protein>
    <submittedName>
        <fullName evidence="1">Uncharacterized protein</fullName>
    </submittedName>
</protein>
<evidence type="ECO:0000313" key="6">
    <source>
        <dbReference type="Proteomes" id="UP001148834"/>
    </source>
</evidence>
<dbReference type="EMBL" id="CP071491">
    <property type="protein sequence ID" value="QSX16414.1"/>
    <property type="molecule type" value="Genomic_DNA"/>
</dbReference>
<gene>
    <name evidence="2" type="ORF">FLK62_08640</name>
    <name evidence="3" type="ORF">J1G54_08565</name>
    <name evidence="1" type="ORF">N5925_03380</name>
    <name evidence="4" type="ORF">QBL01_06870</name>
</gene>
<reference evidence="4" key="4">
    <citation type="submission" date="2023-04" db="EMBL/GenBank/DDBJ databases">
        <title>Molecular characterization of the Integrative and Conjugative elements harboring multidrug-resistance gene from Glaesserella (Haemophilus) parasuis.</title>
        <authorList>
            <person name="Che Y."/>
            <person name="Zhou L."/>
        </authorList>
    </citation>
    <scope>NUCLEOTIDE SEQUENCE</scope>
    <source>
        <strain evidence="4">Z44</strain>
    </source>
</reference>
<evidence type="ECO:0000313" key="4">
    <source>
        <dbReference type="EMBL" id="WGE08982.1"/>
    </source>
</evidence>
<dbReference type="EMBL" id="CP041334">
    <property type="protein sequence ID" value="QKY73296.1"/>
    <property type="molecule type" value="Genomic_DNA"/>
</dbReference>
<dbReference type="EMBL" id="JAODIR010000011">
    <property type="protein sequence ID" value="MDD2167663.1"/>
    <property type="molecule type" value="Genomic_DNA"/>
</dbReference>
<evidence type="ECO:0000313" key="3">
    <source>
        <dbReference type="EMBL" id="QSX16414.1"/>
    </source>
</evidence>
<evidence type="ECO:0000313" key="5">
    <source>
        <dbReference type="Proteomes" id="UP000509790"/>
    </source>
</evidence>
<reference evidence="1" key="3">
    <citation type="submission" date="2022-09" db="EMBL/GenBank/DDBJ databases">
        <title>Molecular characterization of Glaesserella parasuis strains circulating in commercial swine farms using whole-genome sequencing.</title>
        <authorList>
            <person name="Mugabi R."/>
            <person name="Clavijo M."/>
            <person name="Li G."/>
        </authorList>
    </citation>
    <scope>NUCLEOTIDE SEQUENCE</scope>
    <source>
        <strain evidence="1">0435-53</strain>
    </source>
</reference>
<reference evidence="2 5" key="1">
    <citation type="submission" date="2019-06" db="EMBL/GenBank/DDBJ databases">
        <title>Complete genome sequence of Haemophilus parasuis HPS412.</title>
        <authorList>
            <person name="Yang S."/>
            <person name="Huang C."/>
        </authorList>
    </citation>
    <scope>NUCLEOTIDE SEQUENCE [LARGE SCALE GENOMIC DNA]</scope>
    <source>
        <strain evidence="2 5">HPS412</strain>
    </source>
</reference>
<accession>A0A084EYU0</accession>
<reference evidence="3" key="2">
    <citation type="submission" date="2021-03" db="EMBL/GenBank/DDBJ databases">
        <title>Characterization of a novel Integrative Conjugative Element in Glaesserella parasuis.</title>
        <authorList>
            <person name="Hu G."/>
            <person name="Sun H."/>
        </authorList>
    </citation>
    <scope>NUCLEOTIDE SEQUENCE</scope>
    <source>
        <strain evidence="3">GHP1807</strain>
    </source>
</reference>
<evidence type="ECO:0000313" key="1">
    <source>
        <dbReference type="EMBL" id="MDD2167663.1"/>
    </source>
</evidence>